<comment type="caution">
    <text evidence="1">The sequence shown here is derived from an EMBL/GenBank/DDBJ whole genome shotgun (WGS) entry which is preliminary data.</text>
</comment>
<reference evidence="1 2" key="1">
    <citation type="submission" date="2018-11" db="EMBL/GenBank/DDBJ databases">
        <title>Sequencing the genomes of 1000 actinobacteria strains.</title>
        <authorList>
            <person name="Klenk H.-P."/>
        </authorList>
    </citation>
    <scope>NUCLEOTIDE SEQUENCE [LARGE SCALE GENOMIC DNA]</scope>
    <source>
        <strain evidence="1 2">DSM 13521</strain>
    </source>
</reference>
<proteinExistence type="predicted"/>
<evidence type="ECO:0000313" key="1">
    <source>
        <dbReference type="EMBL" id="ROR96048.1"/>
    </source>
</evidence>
<sequence length="790" mass="84069">MATLEDVRSWEPGTLSSAADTLVAARTKLVHGSDDLVDGRPPASWTTADATPAATEIASIESSLATQVAEISTVVSALDAASSSIATAKNDIEAALGQASANGITVDLTTGAVTSTRTFTQEQEAERQDLQRIVDDVAAQLTSALEAATTADADLSAVLTSAATTDDAAGPSLEAIDAFLDLPPGKKVDYLLDHPELAEGLLPYASDDVKDEVGRELGERFDAIGRDPRQTMLQDPETLARYTAYLEGFGGDGTVMAALYTRLGPDGLTAALGTIGDSMLNSAYSEEQADLAVRLRDGLGVASTSDGFDGERFGRDLVRYAAPSGRSPLSEDELRLFDDAYPYAGSDPSVLDFLMRDGDYSGQLVRGVADELDAFERADPMSAQTWYSHGASPLGTIGLGPDEWARPTDPMAAVMGQLGRHPEEALRFFDPPSPYCTADVDVDAQSRAQYYFAERDWRSDGYEGVSQAVHAIGTDPDLRAAEPGRTAMTVSRFFDEITDNDHFTADDAKPASPIIGDLMKHYMPSLQSSINAPDSGPDTIDFDRDQYLPELLDQPQLDDAAGRSLLAVAMASDEGMARVAEGFAGYRQMLFNSFAGAGLDVRADGEVLRNYMESAATLEGHVQKIAGDAAIDRGREVDAQIATFTDLVSDAAGWIPVPGADVVGDVVGTVGKNAYTWMVSEGRSWSVSEINGLVADNESTARALANEEARVGQDKVFVSTYLALAEAGIVDLPADWRVGADGAPVQVSDITVQQLQQYRADVTGGGVAFLNEQNLLDAYGRSFETYWADR</sequence>
<dbReference type="Proteomes" id="UP000275356">
    <property type="component" value="Unassembled WGS sequence"/>
</dbReference>
<evidence type="ECO:0000313" key="2">
    <source>
        <dbReference type="Proteomes" id="UP000275356"/>
    </source>
</evidence>
<keyword evidence="2" id="KW-1185">Reference proteome</keyword>
<dbReference type="OrthoDB" id="3752094at2"/>
<protein>
    <submittedName>
        <fullName evidence="1">Uncharacterized protein</fullName>
    </submittedName>
</protein>
<organism evidence="1 2">
    <name type="scientific">Salana multivorans</name>
    <dbReference type="NCBI Taxonomy" id="120377"/>
    <lineage>
        <taxon>Bacteria</taxon>
        <taxon>Bacillati</taxon>
        <taxon>Actinomycetota</taxon>
        <taxon>Actinomycetes</taxon>
        <taxon>Micrococcales</taxon>
        <taxon>Beutenbergiaceae</taxon>
        <taxon>Salana</taxon>
    </lineage>
</organism>
<accession>A0A3N2D8T8</accession>
<dbReference type="AlphaFoldDB" id="A0A3N2D8T8"/>
<dbReference type="RefSeq" id="WP_123738281.1">
    <property type="nucleotide sequence ID" value="NZ_RKHQ01000001.1"/>
</dbReference>
<dbReference type="EMBL" id="RKHQ01000001">
    <property type="protein sequence ID" value="ROR96048.1"/>
    <property type="molecule type" value="Genomic_DNA"/>
</dbReference>
<gene>
    <name evidence="1" type="ORF">EDD28_0622</name>
</gene>
<name>A0A3N2D8T8_9MICO</name>